<reference evidence="1" key="1">
    <citation type="submission" date="2021-05" db="EMBL/GenBank/DDBJ databases">
        <authorList>
            <person name="Scholz U."/>
            <person name="Mascher M."/>
            <person name="Fiebig A."/>
        </authorList>
    </citation>
    <scope>NUCLEOTIDE SEQUENCE [LARGE SCALE GENOMIC DNA]</scope>
</reference>
<dbReference type="Proteomes" id="UP001732700">
    <property type="component" value="Chromosome 2A"/>
</dbReference>
<organism evidence="1 2">
    <name type="scientific">Avena sativa</name>
    <name type="common">Oat</name>
    <dbReference type="NCBI Taxonomy" id="4498"/>
    <lineage>
        <taxon>Eukaryota</taxon>
        <taxon>Viridiplantae</taxon>
        <taxon>Streptophyta</taxon>
        <taxon>Embryophyta</taxon>
        <taxon>Tracheophyta</taxon>
        <taxon>Spermatophyta</taxon>
        <taxon>Magnoliopsida</taxon>
        <taxon>Liliopsida</taxon>
        <taxon>Poales</taxon>
        <taxon>Poaceae</taxon>
        <taxon>BOP clade</taxon>
        <taxon>Pooideae</taxon>
        <taxon>Poodae</taxon>
        <taxon>Poeae</taxon>
        <taxon>Poeae Chloroplast Group 1 (Aveneae type)</taxon>
        <taxon>Aveninae</taxon>
        <taxon>Avena</taxon>
    </lineage>
</organism>
<reference evidence="1" key="2">
    <citation type="submission" date="2025-09" db="UniProtKB">
        <authorList>
            <consortium name="EnsemblPlants"/>
        </authorList>
    </citation>
    <scope>IDENTIFICATION</scope>
</reference>
<keyword evidence="2" id="KW-1185">Reference proteome</keyword>
<name>A0ACD5U6X8_AVESA</name>
<sequence length="200" mass="22424">MSDPSKSSNMQQLVPMAPPASVSGGDSGKELMAKASGGGSGKELVLAEGGGKTSGGVKLREDVEDLEVKLRRIMEHVPVRVSNTSGSSAGSGSGDFHQYRQMRRREQDRITRMESDYEKRKQVAEFNLRREERLKASEERTSKKRLKRQKKKQRKKEKQTKTSSVGEEEPNREIPNRVESSDDDDEGSDYEGDDKFKQCL</sequence>
<proteinExistence type="predicted"/>
<dbReference type="EnsemblPlants" id="AVESA.00010b.r2.2AG0196300.1">
    <property type="protein sequence ID" value="AVESA.00010b.r2.2AG0196300.1.CDS"/>
    <property type="gene ID" value="AVESA.00010b.r2.2AG0196300"/>
</dbReference>
<evidence type="ECO:0000313" key="2">
    <source>
        <dbReference type="Proteomes" id="UP001732700"/>
    </source>
</evidence>
<protein>
    <submittedName>
        <fullName evidence="1">Uncharacterized protein</fullName>
    </submittedName>
</protein>
<accession>A0ACD5U6X8</accession>
<evidence type="ECO:0000313" key="1">
    <source>
        <dbReference type="EnsemblPlants" id="AVESA.00010b.r2.2AG0196300.1.CDS"/>
    </source>
</evidence>